<name>A0AAV7SQU6_PLEWA</name>
<evidence type="ECO:0000313" key="1">
    <source>
        <dbReference type="EMBL" id="KAJ1166510.1"/>
    </source>
</evidence>
<gene>
    <name evidence="1" type="ORF">NDU88_006910</name>
</gene>
<keyword evidence="2" id="KW-1185">Reference proteome</keyword>
<dbReference type="EMBL" id="JANPWB010000008">
    <property type="protein sequence ID" value="KAJ1166510.1"/>
    <property type="molecule type" value="Genomic_DNA"/>
</dbReference>
<proteinExistence type="predicted"/>
<protein>
    <submittedName>
        <fullName evidence="1">Uncharacterized protein</fullName>
    </submittedName>
</protein>
<reference evidence="1" key="1">
    <citation type="journal article" date="2022" name="bioRxiv">
        <title>Sequencing and chromosome-scale assembly of the giantPleurodeles waltlgenome.</title>
        <authorList>
            <person name="Brown T."/>
            <person name="Elewa A."/>
            <person name="Iarovenko S."/>
            <person name="Subramanian E."/>
            <person name="Araus A.J."/>
            <person name="Petzold A."/>
            <person name="Susuki M."/>
            <person name="Suzuki K.-i.T."/>
            <person name="Hayashi T."/>
            <person name="Toyoda A."/>
            <person name="Oliveira C."/>
            <person name="Osipova E."/>
            <person name="Leigh N.D."/>
            <person name="Simon A."/>
            <person name="Yun M.H."/>
        </authorList>
    </citation>
    <scope>NUCLEOTIDE SEQUENCE</scope>
    <source>
        <strain evidence="1">20211129_DDA</strain>
        <tissue evidence="1">Liver</tissue>
    </source>
</reference>
<dbReference type="Proteomes" id="UP001066276">
    <property type="component" value="Chromosome 4_2"/>
</dbReference>
<organism evidence="1 2">
    <name type="scientific">Pleurodeles waltl</name>
    <name type="common">Iberian ribbed newt</name>
    <dbReference type="NCBI Taxonomy" id="8319"/>
    <lineage>
        <taxon>Eukaryota</taxon>
        <taxon>Metazoa</taxon>
        <taxon>Chordata</taxon>
        <taxon>Craniata</taxon>
        <taxon>Vertebrata</taxon>
        <taxon>Euteleostomi</taxon>
        <taxon>Amphibia</taxon>
        <taxon>Batrachia</taxon>
        <taxon>Caudata</taxon>
        <taxon>Salamandroidea</taxon>
        <taxon>Salamandridae</taxon>
        <taxon>Pleurodelinae</taxon>
        <taxon>Pleurodeles</taxon>
    </lineage>
</organism>
<dbReference type="AlphaFoldDB" id="A0AAV7SQU6"/>
<accession>A0AAV7SQU6</accession>
<comment type="caution">
    <text evidence="1">The sequence shown here is derived from an EMBL/GenBank/DDBJ whole genome shotgun (WGS) entry which is preliminary data.</text>
</comment>
<evidence type="ECO:0000313" key="2">
    <source>
        <dbReference type="Proteomes" id="UP001066276"/>
    </source>
</evidence>
<sequence length="199" mass="22468">MVPVRSQRTLCQLEQQRPISVSGFKLIVNRWRTGSSSSGPGCDIQEKGNTYRWLGLLIHPDNDESQDEVLPLLSQPQIWMSIEQQKEGHPEQIQQTTLSMHSLKKQTSTKQNKPQVLNSATNLEDPLLCEPAILSAFLFFTPFPLSPLVSKSSSYDETEKIMEYPKKQGVKVFVGDNPVVLWRSASSRGHVKQAEHVLQ</sequence>